<keyword evidence="2" id="KW-1185">Reference proteome</keyword>
<accession>A0ABR1TPI1</accession>
<dbReference type="PANTHER" id="PTHR39596:SF4">
    <property type="entry name" value="HET DOMAIN PROTEIN (AFU_ORTHOLOGUE AFUA_3G03140)-RELATED"/>
    <property type="match status" value="1"/>
</dbReference>
<gene>
    <name evidence="1" type="ORF">PG996_015678</name>
</gene>
<name>A0ABR1TPI1_9PEZI</name>
<reference evidence="1 2" key="1">
    <citation type="submission" date="2023-01" db="EMBL/GenBank/DDBJ databases">
        <title>Analysis of 21 Apiospora genomes using comparative genomics revels a genus with tremendous synthesis potential of carbohydrate active enzymes and secondary metabolites.</title>
        <authorList>
            <person name="Sorensen T."/>
        </authorList>
    </citation>
    <scope>NUCLEOTIDE SEQUENCE [LARGE SCALE GENOMIC DNA]</scope>
    <source>
        <strain evidence="1 2">CBS 83171</strain>
    </source>
</reference>
<evidence type="ECO:0000313" key="1">
    <source>
        <dbReference type="EMBL" id="KAK8047614.1"/>
    </source>
</evidence>
<sequence length="375" mass="41417">MGCDTYWMDTACIPHGHVLRREAIEQINPVFEGARATLIYDSDLMALDVSGLQAQNESSPDRLKILETLLVTLLVSNWNVRAWTLLEAARGRMNILLLCANNAVVSLIEALETVSRLGAIEIAVLYLTSEQLFASLNQGRARMTLETSSALLSRRHASRDGDITVIWSRLFGDIPFETPESMCGALMKRPRDIIFNCGFLMTSAPRIQGIRGLSWAPQKPALIGMADEQPGGQQAHLGESFAEINVCTMQGKGLSWWCCAHRFDCATSARKAGQLRDIAISYLEGSGKSALLVPAFVRPPQSTFLPAMFKGNGGGTIVAVCRLTSMFTAEWRGVYDWRQPEPIPKLIAECIFLHRNRTIVRAAVLRLDQRMGPPV</sequence>
<comment type="caution">
    <text evidence="1">The sequence shown here is derived from an EMBL/GenBank/DDBJ whole genome shotgun (WGS) entry which is preliminary data.</text>
</comment>
<organism evidence="1 2">
    <name type="scientific">Apiospora saccharicola</name>
    <dbReference type="NCBI Taxonomy" id="335842"/>
    <lineage>
        <taxon>Eukaryota</taxon>
        <taxon>Fungi</taxon>
        <taxon>Dikarya</taxon>
        <taxon>Ascomycota</taxon>
        <taxon>Pezizomycotina</taxon>
        <taxon>Sordariomycetes</taxon>
        <taxon>Xylariomycetidae</taxon>
        <taxon>Amphisphaeriales</taxon>
        <taxon>Apiosporaceae</taxon>
        <taxon>Apiospora</taxon>
    </lineage>
</organism>
<dbReference type="EMBL" id="JAQQWM010000009">
    <property type="protein sequence ID" value="KAK8047614.1"/>
    <property type="molecule type" value="Genomic_DNA"/>
</dbReference>
<evidence type="ECO:0000313" key="2">
    <source>
        <dbReference type="Proteomes" id="UP001446871"/>
    </source>
</evidence>
<protein>
    <recommendedName>
        <fullName evidence="3">Heterokaryon incompatibility domain-containing protein</fullName>
    </recommendedName>
</protein>
<dbReference type="Proteomes" id="UP001446871">
    <property type="component" value="Unassembled WGS sequence"/>
</dbReference>
<proteinExistence type="predicted"/>
<dbReference type="PANTHER" id="PTHR39596">
    <property type="match status" value="1"/>
</dbReference>
<evidence type="ECO:0008006" key="3">
    <source>
        <dbReference type="Google" id="ProtNLM"/>
    </source>
</evidence>